<evidence type="ECO:0000313" key="1">
    <source>
        <dbReference type="EMBL" id="VFQ60629.1"/>
    </source>
</evidence>
<dbReference type="PANTHER" id="PTHR34451:SF7">
    <property type="entry name" value="PHD FINGER FAMILY PROTEIN"/>
    <property type="match status" value="1"/>
</dbReference>
<evidence type="ECO:0000313" key="2">
    <source>
        <dbReference type="Proteomes" id="UP000595140"/>
    </source>
</evidence>
<dbReference type="PANTHER" id="PTHR34451">
    <property type="entry name" value="PHD FINGER FAMILY PROTEIN"/>
    <property type="match status" value="1"/>
</dbReference>
<reference evidence="1 2" key="1">
    <citation type="submission" date="2018-04" db="EMBL/GenBank/DDBJ databases">
        <authorList>
            <person name="Vogel A."/>
        </authorList>
    </citation>
    <scope>NUCLEOTIDE SEQUENCE [LARGE SCALE GENOMIC DNA]</scope>
</reference>
<accession>A0A484KCE9</accession>
<organism evidence="1 2">
    <name type="scientific">Cuscuta campestris</name>
    <dbReference type="NCBI Taxonomy" id="132261"/>
    <lineage>
        <taxon>Eukaryota</taxon>
        <taxon>Viridiplantae</taxon>
        <taxon>Streptophyta</taxon>
        <taxon>Embryophyta</taxon>
        <taxon>Tracheophyta</taxon>
        <taxon>Spermatophyta</taxon>
        <taxon>Magnoliopsida</taxon>
        <taxon>eudicotyledons</taxon>
        <taxon>Gunneridae</taxon>
        <taxon>Pentapetalae</taxon>
        <taxon>asterids</taxon>
        <taxon>lamiids</taxon>
        <taxon>Solanales</taxon>
        <taxon>Convolvulaceae</taxon>
        <taxon>Cuscuteae</taxon>
        <taxon>Cuscuta</taxon>
        <taxon>Cuscuta subgen. Grammica</taxon>
        <taxon>Cuscuta sect. Cleistogrammica</taxon>
    </lineage>
</organism>
<dbReference type="EMBL" id="OOIL02000116">
    <property type="protein sequence ID" value="VFQ60629.1"/>
    <property type="molecule type" value="Genomic_DNA"/>
</dbReference>
<name>A0A484KCE9_9ASTE</name>
<keyword evidence="2" id="KW-1185">Reference proteome</keyword>
<dbReference type="OrthoDB" id="692041at2759"/>
<protein>
    <submittedName>
        <fullName evidence="1">Uncharacterized protein</fullName>
    </submittedName>
</protein>
<gene>
    <name evidence="1" type="ORF">CCAM_LOCUS2405</name>
</gene>
<sequence>MMRQEFSSNGAVAAFSSTTVCDRCRKAERLVLHGVRHEGHLMKVCSTCVLQLHPQFFCPTCFTVYIPSQPRSFQKDVVSCVDCHSNSHTQCVGHTPPNPYRCPLCVSPDSDVFTLRKVPNADGKTGSSDHCRVIDKSAARILFAASRIAATSMSAAAASARDNAEKKVKEAAFSRKRAREALEHVSYMAAAEERMRRNEVLLVQRGIMGGIGSNSVAVRNRVENMDNVDKSSEVVAALNKELAEVQFPNNIVHMDIEDEGLSVAPDSLTGLPIVQNHKDSHENGMAEDIAEFDIANDQEVSINIIGVGSLPAQEEQDQQNRLILAAEQNNVNLSTV</sequence>
<dbReference type="AlphaFoldDB" id="A0A484KCE9"/>
<dbReference type="CDD" id="cd15489">
    <property type="entry name" value="PHD_SF"/>
    <property type="match status" value="1"/>
</dbReference>
<proteinExistence type="predicted"/>
<dbReference type="Proteomes" id="UP000595140">
    <property type="component" value="Unassembled WGS sequence"/>
</dbReference>